<dbReference type="InterPro" id="IPR001650">
    <property type="entry name" value="Helicase_C-like"/>
</dbReference>
<keyword evidence="8 13" id="KW-0267">Excision nuclease</keyword>
<dbReference type="SUPFAM" id="SSF52540">
    <property type="entry name" value="P-loop containing nucleoside triphosphate hydrolases"/>
    <property type="match status" value="2"/>
</dbReference>
<evidence type="ECO:0000256" key="11">
    <source>
        <dbReference type="ARBA" id="ARBA00026033"/>
    </source>
</evidence>
<comment type="similarity">
    <text evidence="2 13 14">Belongs to the UvrB family.</text>
</comment>
<comment type="caution">
    <text evidence="19">The sequence shown here is derived from an EMBL/GenBank/DDBJ whole genome shotgun (WGS) entry which is preliminary data.</text>
</comment>
<keyword evidence="3 13" id="KW-0963">Cytoplasm</keyword>
<evidence type="ECO:0000313" key="20">
    <source>
        <dbReference type="Proteomes" id="UP000052245"/>
    </source>
</evidence>
<dbReference type="GO" id="GO:0006289">
    <property type="term" value="P:nucleotide-excision repair"/>
    <property type="evidence" value="ECO:0007669"/>
    <property type="project" value="UniProtKB-UniRule"/>
</dbReference>
<dbReference type="Gene3D" id="4.10.860.10">
    <property type="entry name" value="UVR domain"/>
    <property type="match status" value="1"/>
</dbReference>
<feature type="binding site" evidence="13">
    <location>
        <begin position="38"/>
        <end position="45"/>
    </location>
    <ligand>
        <name>ATP</name>
        <dbReference type="ChEBI" id="CHEBI:30616"/>
    </ligand>
</feature>
<dbReference type="InterPro" id="IPR036876">
    <property type="entry name" value="UVR_dom_sf"/>
</dbReference>
<dbReference type="PANTHER" id="PTHR24029:SF0">
    <property type="entry name" value="UVRABC SYSTEM PROTEIN B"/>
    <property type="match status" value="1"/>
</dbReference>
<dbReference type="GO" id="GO:0016887">
    <property type="term" value="F:ATP hydrolysis activity"/>
    <property type="evidence" value="ECO:0007669"/>
    <property type="project" value="InterPro"/>
</dbReference>
<dbReference type="InterPro" id="IPR014001">
    <property type="entry name" value="Helicase_ATP-bd"/>
</dbReference>
<dbReference type="InterPro" id="IPR001943">
    <property type="entry name" value="UVR_dom"/>
</dbReference>
<accession>A0A9W5AKU4</accession>
<dbReference type="InterPro" id="IPR041471">
    <property type="entry name" value="UvrB_inter"/>
</dbReference>
<evidence type="ECO:0000256" key="8">
    <source>
        <dbReference type="ARBA" id="ARBA00022881"/>
    </source>
</evidence>
<evidence type="ECO:0000256" key="2">
    <source>
        <dbReference type="ARBA" id="ARBA00008533"/>
    </source>
</evidence>
<dbReference type="GO" id="GO:0003677">
    <property type="term" value="F:DNA binding"/>
    <property type="evidence" value="ECO:0007669"/>
    <property type="project" value="UniProtKB-UniRule"/>
</dbReference>
<comment type="subunit">
    <text evidence="11 13 14">Forms a heterotetramer with UvrA during the search for lesions. Interacts with UvrC in an incision complex.</text>
</comment>
<feature type="domain" description="Helicase C-terminal" evidence="18">
    <location>
        <begin position="437"/>
        <end position="596"/>
    </location>
</feature>
<dbReference type="Pfam" id="PF00271">
    <property type="entry name" value="Helicase_C"/>
    <property type="match status" value="1"/>
</dbReference>
<dbReference type="GO" id="GO:0009381">
    <property type="term" value="F:excinuclease ABC activity"/>
    <property type="evidence" value="ECO:0007669"/>
    <property type="project" value="UniProtKB-UniRule"/>
</dbReference>
<comment type="subcellular location">
    <subcellularLocation>
        <location evidence="1 13 14">Cytoplasm</location>
    </subcellularLocation>
</comment>
<dbReference type="GO" id="GO:0009432">
    <property type="term" value="P:SOS response"/>
    <property type="evidence" value="ECO:0007669"/>
    <property type="project" value="UniProtKB-UniRule"/>
</dbReference>
<dbReference type="PANTHER" id="PTHR24029">
    <property type="entry name" value="UVRABC SYSTEM PROTEIN B"/>
    <property type="match status" value="1"/>
</dbReference>
<dbReference type="Proteomes" id="UP000052245">
    <property type="component" value="Unassembled WGS sequence"/>
</dbReference>
<dbReference type="InterPro" id="IPR004807">
    <property type="entry name" value="UvrB"/>
</dbReference>
<evidence type="ECO:0000256" key="10">
    <source>
        <dbReference type="ARBA" id="ARBA00023236"/>
    </source>
</evidence>
<dbReference type="RefSeq" id="WP_059434411.1">
    <property type="nucleotide sequence ID" value="NZ_FAUY01000002.1"/>
</dbReference>
<dbReference type="Pfam" id="PF12344">
    <property type="entry name" value="UvrB"/>
    <property type="match status" value="1"/>
</dbReference>
<evidence type="ECO:0000256" key="9">
    <source>
        <dbReference type="ARBA" id="ARBA00023204"/>
    </source>
</evidence>
<evidence type="ECO:0000259" key="18">
    <source>
        <dbReference type="PROSITE" id="PS51194"/>
    </source>
</evidence>
<dbReference type="NCBIfam" id="NF003673">
    <property type="entry name" value="PRK05298.1"/>
    <property type="match status" value="1"/>
</dbReference>
<dbReference type="PROSITE" id="PS51192">
    <property type="entry name" value="HELICASE_ATP_BIND_1"/>
    <property type="match status" value="1"/>
</dbReference>
<feature type="domain" description="Helicase ATP-binding" evidence="17">
    <location>
        <begin position="25"/>
        <end position="165"/>
    </location>
</feature>
<gene>
    <name evidence="13 19" type="primary">uvrB</name>
    <name evidence="19" type="ORF">ERS739223_00294</name>
</gene>
<dbReference type="AlphaFoldDB" id="A0A9W5AKU4"/>
<dbReference type="HAMAP" id="MF_00204">
    <property type="entry name" value="UvrB"/>
    <property type="match status" value="1"/>
</dbReference>
<dbReference type="SMART" id="SM00487">
    <property type="entry name" value="DEXDc"/>
    <property type="match status" value="1"/>
</dbReference>
<dbReference type="CDD" id="cd18790">
    <property type="entry name" value="SF2_C_UvrB"/>
    <property type="match status" value="1"/>
</dbReference>
<keyword evidence="7 13" id="KW-0067">ATP-binding</keyword>
<organism evidence="19 20">
    <name type="scientific">Campylobacter hyointestinalis subsp. hyointestinalis</name>
    <dbReference type="NCBI Taxonomy" id="91352"/>
    <lineage>
        <taxon>Bacteria</taxon>
        <taxon>Pseudomonadati</taxon>
        <taxon>Campylobacterota</taxon>
        <taxon>Epsilonproteobacteria</taxon>
        <taxon>Campylobacterales</taxon>
        <taxon>Campylobacteraceae</taxon>
        <taxon>Campylobacter</taxon>
    </lineage>
</organism>
<dbReference type="NCBIfam" id="TIGR00631">
    <property type="entry name" value="uvrb"/>
    <property type="match status" value="1"/>
</dbReference>
<dbReference type="Pfam" id="PF02151">
    <property type="entry name" value="UVR"/>
    <property type="match status" value="1"/>
</dbReference>
<comment type="function">
    <text evidence="13">The UvrABC repair system catalyzes the recognition and processing of DNA lesions. A damage recognition complex composed of 2 UvrA and 2 UvrB subunits scans DNA for abnormalities. Upon binding of the UvrA(2)B(2) complex to a putative damaged site, the DNA wraps around one UvrB monomer. DNA wrap is dependent on ATP binding by UvrB and probably causes local melting of the DNA helix, facilitating insertion of UvrB beta-hairpin between the DNA strands. Then UvrB probes one DNA strand for the presence of a lesion. If a lesion is found the UvrA subunits dissociate and the UvrB-DNA preincision complex is formed. This complex is subsequently bound by UvrC and the second UvrB is released. If no lesion is found, the DNA wraps around the other UvrB subunit that will check the other stand for damage.</text>
</comment>
<dbReference type="PROSITE" id="PS51194">
    <property type="entry name" value="HELICASE_CTER"/>
    <property type="match status" value="1"/>
</dbReference>
<sequence length="658" mass="75724">MDKFEISSKFKPSDDQEKAVTNIVDSIKSGNKFNVLLGVTGSGKTFTMANVIKRLNMPTLIMTHNKSLAAQLYSEFKGFFPKNHVEYFISYYDYYQPEAYIPRQDLFIEKDSSINDELERLRLSATANLLEFDDVIVVASVSANYGLGNPAEYKGMVLMLNIGMSLNQKELLLKLVDMGYKRNDSYFDRGDFRVNGDVVDIYPAYFNDEAIRLEFFGDELDAMHHFDVLENRRTKDVSKFILYATSQFVVGENRLKQAIKDIELELEDRLAFYEKENRLVEYQRLKQRVEFDLEMLSSTGSTKGVENYARYLTGQKPGETPYSLFDYFEVSGKDYLVIVDESHVSLPQFRGMYAGDRSRKEVLVEYGFRLPSALDNRPLKFDEFIAKKANYLFVSATPNEYEMDLAKGHIYEQILRPTGLLDPRIEVISSDNQVEVLFDRAKVVIARNERVLVTTLTKKMSEELTRYYLELGIKVKYMHSDIDAVERNELIRGLRKGEFDMLIGINLLREGLDLPEVSLVAVLDADKEGFLRSRTSLIQTMGRAARNVNGTVILFANKITNSMKEAIDTTEARREYQNEYNKKHGITPRSASRNLEDSLKEEDLPNLYNKAKKLEKMPASERAKIVKELRKQMLEAAKNLEFEKAAALRDEIAKLREL</sequence>
<keyword evidence="4 13" id="KW-0547">Nucleotide-binding</keyword>
<evidence type="ECO:0000256" key="4">
    <source>
        <dbReference type="ARBA" id="ARBA00022741"/>
    </source>
</evidence>
<keyword evidence="9 13" id="KW-0234">DNA repair</keyword>
<dbReference type="CDD" id="cd17916">
    <property type="entry name" value="DEXHc_UvrB"/>
    <property type="match status" value="1"/>
</dbReference>
<name>A0A9W5AKU4_CAMHY</name>
<evidence type="ECO:0000256" key="13">
    <source>
        <dbReference type="HAMAP-Rule" id="MF_00204"/>
    </source>
</evidence>
<comment type="domain">
    <text evidence="13">The beta-hairpin motif is involved in DNA binding.</text>
</comment>
<evidence type="ECO:0000256" key="14">
    <source>
        <dbReference type="RuleBase" id="RU003587"/>
    </source>
</evidence>
<keyword evidence="5 13" id="KW-0227">DNA damage</keyword>
<evidence type="ECO:0000256" key="15">
    <source>
        <dbReference type="SAM" id="MobiDB-lite"/>
    </source>
</evidence>
<dbReference type="Gene3D" id="3.40.50.300">
    <property type="entry name" value="P-loop containing nucleotide triphosphate hydrolases"/>
    <property type="match status" value="3"/>
</dbReference>
<evidence type="ECO:0000256" key="7">
    <source>
        <dbReference type="ARBA" id="ARBA00022840"/>
    </source>
</evidence>
<feature type="region of interest" description="Disordered" evidence="15">
    <location>
        <begin position="579"/>
        <end position="598"/>
    </location>
</feature>
<dbReference type="GO" id="GO:0005737">
    <property type="term" value="C:cytoplasm"/>
    <property type="evidence" value="ECO:0007669"/>
    <property type="project" value="UniProtKB-SubCell"/>
</dbReference>
<dbReference type="InterPro" id="IPR024759">
    <property type="entry name" value="UvrB_YAD/RRR_dom"/>
</dbReference>
<dbReference type="Pfam" id="PF17757">
    <property type="entry name" value="UvrB_inter"/>
    <property type="match status" value="1"/>
</dbReference>
<evidence type="ECO:0000256" key="12">
    <source>
        <dbReference type="ARBA" id="ARBA00029504"/>
    </source>
</evidence>
<protein>
    <recommendedName>
        <fullName evidence="12 13">UvrABC system protein B</fullName>
        <shortName evidence="13">Protein UvrB</shortName>
    </recommendedName>
    <alternativeName>
        <fullName evidence="13">Excinuclease ABC subunit B</fullName>
    </alternativeName>
</protein>
<dbReference type="Pfam" id="PF04851">
    <property type="entry name" value="ResIII"/>
    <property type="match status" value="1"/>
</dbReference>
<evidence type="ECO:0000313" key="19">
    <source>
        <dbReference type="EMBL" id="CUU71996.1"/>
    </source>
</evidence>
<dbReference type="GO" id="GO:0005524">
    <property type="term" value="F:ATP binding"/>
    <property type="evidence" value="ECO:0007669"/>
    <property type="project" value="UniProtKB-UniRule"/>
</dbReference>
<dbReference type="SMART" id="SM00490">
    <property type="entry name" value="HELICc"/>
    <property type="match status" value="1"/>
</dbReference>
<evidence type="ECO:0000259" key="16">
    <source>
        <dbReference type="PROSITE" id="PS50151"/>
    </source>
</evidence>
<evidence type="ECO:0000256" key="5">
    <source>
        <dbReference type="ARBA" id="ARBA00022763"/>
    </source>
</evidence>
<evidence type="ECO:0000256" key="3">
    <source>
        <dbReference type="ARBA" id="ARBA00022490"/>
    </source>
</evidence>
<keyword evidence="10 13" id="KW-0742">SOS response</keyword>
<feature type="domain" description="UVR" evidence="16">
    <location>
        <begin position="623"/>
        <end position="658"/>
    </location>
</feature>
<evidence type="ECO:0000256" key="6">
    <source>
        <dbReference type="ARBA" id="ARBA00022769"/>
    </source>
</evidence>
<feature type="short sequence motif" description="Beta-hairpin" evidence="13">
    <location>
        <begin position="91"/>
        <end position="114"/>
    </location>
</feature>
<reference evidence="19 20" key="1">
    <citation type="submission" date="2015-11" db="EMBL/GenBank/DDBJ databases">
        <authorList>
            <consortium name="Pathogen Informatics"/>
        </authorList>
    </citation>
    <scope>NUCLEOTIDE SEQUENCE [LARGE SCALE GENOMIC DNA]</scope>
    <source>
        <strain evidence="19 20">007A-0283</strain>
    </source>
</reference>
<dbReference type="InterPro" id="IPR006935">
    <property type="entry name" value="Helicase/UvrB_N"/>
</dbReference>
<dbReference type="SUPFAM" id="SSF46600">
    <property type="entry name" value="C-terminal UvrC-binding domain of UvrB"/>
    <property type="match status" value="1"/>
</dbReference>
<dbReference type="EMBL" id="FAVC01000001">
    <property type="protein sequence ID" value="CUU71996.1"/>
    <property type="molecule type" value="Genomic_DNA"/>
</dbReference>
<evidence type="ECO:0000259" key="17">
    <source>
        <dbReference type="PROSITE" id="PS51192"/>
    </source>
</evidence>
<dbReference type="InterPro" id="IPR027417">
    <property type="entry name" value="P-loop_NTPase"/>
</dbReference>
<keyword evidence="6 13" id="KW-0228">DNA excision</keyword>
<dbReference type="GO" id="GO:0009380">
    <property type="term" value="C:excinuclease repair complex"/>
    <property type="evidence" value="ECO:0007669"/>
    <property type="project" value="InterPro"/>
</dbReference>
<dbReference type="PROSITE" id="PS50151">
    <property type="entry name" value="UVR"/>
    <property type="match status" value="1"/>
</dbReference>
<proteinExistence type="inferred from homology"/>
<evidence type="ECO:0000256" key="1">
    <source>
        <dbReference type="ARBA" id="ARBA00004496"/>
    </source>
</evidence>